<evidence type="ECO:0000313" key="1">
    <source>
        <dbReference type="EMBL" id="CAH0417619.1"/>
    </source>
</evidence>
<protein>
    <submittedName>
        <fullName evidence="1">Uncharacterized protein</fullName>
    </submittedName>
</protein>
<reference evidence="1 2" key="1">
    <citation type="submission" date="2021-11" db="EMBL/GenBank/DDBJ databases">
        <authorList>
            <person name="Depoorter E."/>
        </authorList>
    </citation>
    <scope>NUCLEOTIDE SEQUENCE [LARGE SCALE GENOMIC DNA]</scope>
    <source>
        <strain evidence="1 2">LMG 24286</strain>
    </source>
</reference>
<comment type="caution">
    <text evidence="1">The sequence shown here is derived from an EMBL/GenBank/DDBJ whole genome shotgun (WGS) entry which is preliminary data.</text>
</comment>
<gene>
    <name evidence="1" type="ORF">WGH24286_00031</name>
</gene>
<dbReference type="InterPro" id="IPR016181">
    <property type="entry name" value="Acyl_CoA_acyltransferase"/>
</dbReference>
<organism evidence="1 2">
    <name type="scientific">Periweissella ghanensis</name>
    <dbReference type="NCBI Taxonomy" id="467997"/>
    <lineage>
        <taxon>Bacteria</taxon>
        <taxon>Bacillati</taxon>
        <taxon>Bacillota</taxon>
        <taxon>Bacilli</taxon>
        <taxon>Lactobacillales</taxon>
        <taxon>Lactobacillaceae</taxon>
        <taxon>Periweissella</taxon>
    </lineage>
</organism>
<proteinExistence type="predicted"/>
<evidence type="ECO:0000313" key="2">
    <source>
        <dbReference type="Proteomes" id="UP000789719"/>
    </source>
</evidence>
<dbReference type="RefSeq" id="WP_230097751.1">
    <property type="nucleotide sequence ID" value="NZ_CAKKNT010000001.1"/>
</dbReference>
<dbReference type="Gene3D" id="3.40.630.30">
    <property type="match status" value="1"/>
</dbReference>
<name>A0ABM8Z873_9LACO</name>
<sequence>MDYAFNEMHLHRLELITDVANEASQRVARRLSWKKEAYLSDYLITADCYRDAVLFCKINQHG</sequence>
<dbReference type="Proteomes" id="UP000789719">
    <property type="component" value="Unassembled WGS sequence"/>
</dbReference>
<dbReference type="EMBL" id="CAKKNT010000001">
    <property type="protein sequence ID" value="CAH0417619.1"/>
    <property type="molecule type" value="Genomic_DNA"/>
</dbReference>
<keyword evidence="2" id="KW-1185">Reference proteome</keyword>
<accession>A0ABM8Z873</accession>
<dbReference type="SUPFAM" id="SSF55729">
    <property type="entry name" value="Acyl-CoA N-acyltransferases (Nat)"/>
    <property type="match status" value="1"/>
</dbReference>